<sequence length="223" mass="25629">MKTTDDSVALEPVALRPLGRKNNPEKTREDILQAAVAEFVAHGLSGARVDAIAERTKTSKRMIYYYFGSKEQLYVEVLEKLYGAIRNTESELNLSELEPVEAIHRVVEFTFDHHDSNVDFVRIVCIENIHYGENVKQSDTIQAKSQNIIKALEDILRRGETSGAFRQGVHPIDLHLMISSFCFYRISNRHTFSEIFQIELWSDEVKQRHKAMICDAVLRYLKG</sequence>
<dbReference type="EMBL" id="MUIO01000019">
    <property type="protein sequence ID" value="ORC60498.1"/>
    <property type="molecule type" value="Genomic_DNA"/>
</dbReference>
<reference evidence="5" key="1">
    <citation type="submission" date="2017-02" db="EMBL/GenBank/DDBJ databases">
        <title>Pseudomonas floridae sp. nov., a novel pathogenic bacterial species isolated from tomato.</title>
        <authorList>
            <person name="Timilsina S."/>
            <person name="Vallad G.E."/>
            <person name="Jones J.B."/>
        </authorList>
    </citation>
    <scope>NUCLEOTIDE SEQUENCE [LARGE SCALE GENOMIC DNA]</scope>
    <source>
        <strain evidence="5">GEV388</strain>
    </source>
</reference>
<dbReference type="Pfam" id="PF17938">
    <property type="entry name" value="TetR_C_29"/>
    <property type="match status" value="1"/>
</dbReference>
<name>A0A1X0NAV5_9PSED</name>
<feature type="DNA-binding region" description="H-T-H motif" evidence="2">
    <location>
        <begin position="48"/>
        <end position="67"/>
    </location>
</feature>
<keyword evidence="5" id="KW-1185">Reference proteome</keyword>
<keyword evidence="1 2" id="KW-0238">DNA-binding</keyword>
<gene>
    <name evidence="4" type="ORF">BZK31_06985</name>
</gene>
<dbReference type="Gene3D" id="1.10.357.10">
    <property type="entry name" value="Tetracycline Repressor, domain 2"/>
    <property type="match status" value="1"/>
</dbReference>
<dbReference type="Proteomes" id="UP000192815">
    <property type="component" value="Unassembled WGS sequence"/>
</dbReference>
<evidence type="ECO:0000256" key="2">
    <source>
        <dbReference type="PROSITE-ProRule" id="PRU00335"/>
    </source>
</evidence>
<evidence type="ECO:0000256" key="1">
    <source>
        <dbReference type="ARBA" id="ARBA00023125"/>
    </source>
</evidence>
<dbReference type="Pfam" id="PF00440">
    <property type="entry name" value="TetR_N"/>
    <property type="match status" value="1"/>
</dbReference>
<dbReference type="InterPro" id="IPR009057">
    <property type="entry name" value="Homeodomain-like_sf"/>
</dbReference>
<comment type="caution">
    <text evidence="4">The sequence shown here is derived from an EMBL/GenBank/DDBJ whole genome shotgun (WGS) entry which is preliminary data.</text>
</comment>
<dbReference type="SUPFAM" id="SSF48498">
    <property type="entry name" value="Tetracyclin repressor-like, C-terminal domain"/>
    <property type="match status" value="1"/>
</dbReference>
<protein>
    <submittedName>
        <fullName evidence="4">TetR family transcriptional regulator</fullName>
    </submittedName>
</protein>
<evidence type="ECO:0000313" key="5">
    <source>
        <dbReference type="Proteomes" id="UP000192815"/>
    </source>
</evidence>
<dbReference type="InterPro" id="IPR001647">
    <property type="entry name" value="HTH_TetR"/>
</dbReference>
<dbReference type="RefSeq" id="WP_083182047.1">
    <property type="nucleotide sequence ID" value="NZ_CBCRZR010000005.1"/>
</dbReference>
<accession>A0A1X0NAV5</accession>
<evidence type="ECO:0000313" key="4">
    <source>
        <dbReference type="EMBL" id="ORC60498.1"/>
    </source>
</evidence>
<dbReference type="AlphaFoldDB" id="A0A1X0NAV5"/>
<dbReference type="PROSITE" id="PS50977">
    <property type="entry name" value="HTH_TETR_2"/>
    <property type="match status" value="1"/>
</dbReference>
<dbReference type="SUPFAM" id="SSF46689">
    <property type="entry name" value="Homeodomain-like"/>
    <property type="match status" value="1"/>
</dbReference>
<dbReference type="InterPro" id="IPR041474">
    <property type="entry name" value="NicS_C"/>
</dbReference>
<dbReference type="OrthoDB" id="2356263at2"/>
<feature type="domain" description="HTH tetR-type" evidence="3">
    <location>
        <begin position="25"/>
        <end position="85"/>
    </location>
</feature>
<dbReference type="InterPro" id="IPR036271">
    <property type="entry name" value="Tet_transcr_reg_TetR-rel_C_sf"/>
</dbReference>
<proteinExistence type="predicted"/>
<dbReference type="GO" id="GO:0003677">
    <property type="term" value="F:DNA binding"/>
    <property type="evidence" value="ECO:0007669"/>
    <property type="project" value="UniProtKB-UniRule"/>
</dbReference>
<dbReference type="PANTHER" id="PTHR30328">
    <property type="entry name" value="TRANSCRIPTIONAL REPRESSOR"/>
    <property type="match status" value="1"/>
</dbReference>
<dbReference type="STRING" id="1958950.BZK31_06985"/>
<dbReference type="PANTHER" id="PTHR30328:SF54">
    <property type="entry name" value="HTH-TYPE TRANSCRIPTIONAL REPRESSOR SCO4008"/>
    <property type="match status" value="1"/>
</dbReference>
<dbReference type="PRINTS" id="PR00455">
    <property type="entry name" value="HTHTETR"/>
</dbReference>
<evidence type="ECO:0000259" key="3">
    <source>
        <dbReference type="PROSITE" id="PS50977"/>
    </source>
</evidence>
<dbReference type="InterPro" id="IPR050109">
    <property type="entry name" value="HTH-type_TetR-like_transc_reg"/>
</dbReference>
<organism evidence="4 5">
    <name type="scientific">Pseudomonas floridensis</name>
    <dbReference type="NCBI Taxonomy" id="1958950"/>
    <lineage>
        <taxon>Bacteria</taxon>
        <taxon>Pseudomonadati</taxon>
        <taxon>Pseudomonadota</taxon>
        <taxon>Gammaproteobacteria</taxon>
        <taxon>Pseudomonadales</taxon>
        <taxon>Pseudomonadaceae</taxon>
        <taxon>Pseudomonas</taxon>
    </lineage>
</organism>